<comment type="caution">
    <text evidence="1">The sequence shown here is derived from an EMBL/GenBank/DDBJ whole genome shotgun (WGS) entry which is preliminary data.</text>
</comment>
<reference evidence="1 2" key="1">
    <citation type="journal article" date="2024" name="BMC Genomics">
        <title>Genome assembly of redclaw crayfish (Cherax quadricarinatus) provides insights into its immune adaptation and hypoxia tolerance.</title>
        <authorList>
            <person name="Liu Z."/>
            <person name="Zheng J."/>
            <person name="Li H."/>
            <person name="Fang K."/>
            <person name="Wang S."/>
            <person name="He J."/>
            <person name="Zhou D."/>
            <person name="Weng S."/>
            <person name="Chi M."/>
            <person name="Gu Z."/>
            <person name="He J."/>
            <person name="Li F."/>
            <person name="Wang M."/>
        </authorList>
    </citation>
    <scope>NUCLEOTIDE SEQUENCE [LARGE SCALE GENOMIC DNA]</scope>
    <source>
        <strain evidence="1">ZL_2023a</strain>
    </source>
</reference>
<organism evidence="1 2">
    <name type="scientific">Cherax quadricarinatus</name>
    <name type="common">Australian red claw crayfish</name>
    <dbReference type="NCBI Taxonomy" id="27406"/>
    <lineage>
        <taxon>Eukaryota</taxon>
        <taxon>Metazoa</taxon>
        <taxon>Ecdysozoa</taxon>
        <taxon>Arthropoda</taxon>
        <taxon>Crustacea</taxon>
        <taxon>Multicrustacea</taxon>
        <taxon>Malacostraca</taxon>
        <taxon>Eumalacostraca</taxon>
        <taxon>Eucarida</taxon>
        <taxon>Decapoda</taxon>
        <taxon>Pleocyemata</taxon>
        <taxon>Astacidea</taxon>
        <taxon>Parastacoidea</taxon>
        <taxon>Parastacidae</taxon>
        <taxon>Cherax</taxon>
    </lineage>
</organism>
<gene>
    <name evidence="1" type="ORF">OTU49_002382</name>
</gene>
<name>A0AAW0XQL8_CHEQU</name>
<protein>
    <submittedName>
        <fullName evidence="1">Uncharacterized protein</fullName>
    </submittedName>
</protein>
<evidence type="ECO:0000313" key="1">
    <source>
        <dbReference type="EMBL" id="KAK8741762.1"/>
    </source>
</evidence>
<keyword evidence="2" id="KW-1185">Reference proteome</keyword>
<dbReference type="Proteomes" id="UP001445076">
    <property type="component" value="Unassembled WGS sequence"/>
</dbReference>
<sequence length="122" mass="14340">MSYDPFNIHENGKSHKKYQKQLLTQQDPNLRRQLVQQHLNEPRGIFTEQSLEDMIDSMELNVLCVQFVYSYVRDDSQTYLAIKNVVTLDFQGSPWKIHGLQCKILKKSNLAMIRTHLMTSKN</sequence>
<evidence type="ECO:0000313" key="2">
    <source>
        <dbReference type="Proteomes" id="UP001445076"/>
    </source>
</evidence>
<proteinExistence type="predicted"/>
<accession>A0AAW0XQL8</accession>
<dbReference type="EMBL" id="JARKIK010000030">
    <property type="protein sequence ID" value="KAK8741762.1"/>
    <property type="molecule type" value="Genomic_DNA"/>
</dbReference>
<dbReference type="AlphaFoldDB" id="A0AAW0XQL8"/>